<dbReference type="Pfam" id="PF00588">
    <property type="entry name" value="SpoU_methylase"/>
    <property type="match status" value="1"/>
</dbReference>
<feature type="domain" description="tRNA/rRNA methyltransferase SpoU type" evidence="6">
    <location>
        <begin position="35"/>
        <end position="174"/>
    </location>
</feature>
<comment type="similarity">
    <text evidence="1">Belongs to the class IV-like SAM-binding methyltransferase superfamily. RNA methyltransferase TrmH family.</text>
</comment>
<dbReference type="GO" id="GO:0005829">
    <property type="term" value="C:cytosol"/>
    <property type="evidence" value="ECO:0007669"/>
    <property type="project" value="TreeGrafter"/>
</dbReference>
<keyword evidence="3" id="KW-0808">Transferase</keyword>
<dbReference type="InterPro" id="IPR004384">
    <property type="entry name" value="RNA_MeTrfase_TrmJ/LasT"/>
</dbReference>
<accession>A0A7S0KID3</accession>
<keyword evidence="4" id="KW-0949">S-adenosyl-L-methionine</keyword>
<dbReference type="InterPro" id="IPR029026">
    <property type="entry name" value="tRNA_m1G_MTases_N"/>
</dbReference>
<feature type="region of interest" description="Disordered" evidence="5">
    <location>
        <begin position="173"/>
        <end position="204"/>
    </location>
</feature>
<keyword evidence="2" id="KW-0489">Methyltransferase</keyword>
<dbReference type="EMBL" id="HBEW01003841">
    <property type="protein sequence ID" value="CAD8581218.1"/>
    <property type="molecule type" value="Transcribed_RNA"/>
</dbReference>
<dbReference type="PANTHER" id="PTHR42786">
    <property type="entry name" value="TRNA/RRNA METHYLTRANSFERASE"/>
    <property type="match status" value="1"/>
</dbReference>
<sequence>MSSAPSIAPSPRTARTRSNVRRRLRTNRASPLDNVRFALCRPEGPTNVGSAARAMQNFGLKDLKVVNAAPSVLRDGTIDDDAYKYAVHASWMLDGAVEEDIASACADRTFVVATTARPRENVPLLSLRDGVQRIREELANGARVVVLFGNERTGLTNEELTYANIGVKVPTAGDRAAPNDGADASSSQMSSKKYTGGSGASSGTGSLTPVSLNLGMCVGVVAYELFNQLSDDDVGNFRDFKSHQLTVFEKKRLIEDLIAARQAVDILAGSIDDDDDKEQIYRDKEARQIARVLSGTIASRDAVSFFFLARRILAIAEYANIDDGVLAAARLALEANPDAGAKKINAAVQNALDITLTQRELNRVLAAIRRA</sequence>
<proteinExistence type="inferred from homology"/>
<dbReference type="InterPro" id="IPR001537">
    <property type="entry name" value="SpoU_MeTrfase"/>
</dbReference>
<feature type="compositionally biased region" description="Basic residues" evidence="5">
    <location>
        <begin position="14"/>
        <end position="26"/>
    </location>
</feature>
<protein>
    <recommendedName>
        <fullName evidence="6">tRNA/rRNA methyltransferase SpoU type domain-containing protein</fullName>
    </recommendedName>
</protein>
<gene>
    <name evidence="7" type="ORF">OMED0929_LOCUS3223</name>
</gene>
<evidence type="ECO:0000259" key="6">
    <source>
        <dbReference type="Pfam" id="PF00588"/>
    </source>
</evidence>
<dbReference type="SUPFAM" id="SSF75217">
    <property type="entry name" value="alpha/beta knot"/>
    <property type="match status" value="1"/>
</dbReference>
<evidence type="ECO:0000313" key="7">
    <source>
        <dbReference type="EMBL" id="CAD8581218.1"/>
    </source>
</evidence>
<name>A0A7S0KID3_9CHLO</name>
<dbReference type="AlphaFoldDB" id="A0A7S0KID3"/>
<evidence type="ECO:0000256" key="3">
    <source>
        <dbReference type="ARBA" id="ARBA00022679"/>
    </source>
</evidence>
<evidence type="ECO:0000256" key="5">
    <source>
        <dbReference type="SAM" id="MobiDB-lite"/>
    </source>
</evidence>
<dbReference type="GO" id="GO:0003723">
    <property type="term" value="F:RNA binding"/>
    <property type="evidence" value="ECO:0007669"/>
    <property type="project" value="InterPro"/>
</dbReference>
<feature type="region of interest" description="Disordered" evidence="5">
    <location>
        <begin position="1"/>
        <end position="27"/>
    </location>
</feature>
<dbReference type="PANTHER" id="PTHR42786:SF2">
    <property type="entry name" value="TRNA (CYTIDINE_URIDINE-2'-O-)-METHYLTRANSFERASE TRMJ"/>
    <property type="match status" value="1"/>
</dbReference>
<dbReference type="GO" id="GO:0002128">
    <property type="term" value="P:tRNA nucleoside ribose methylation"/>
    <property type="evidence" value="ECO:0007669"/>
    <property type="project" value="TreeGrafter"/>
</dbReference>
<organism evidence="7">
    <name type="scientific">Ostreococcus mediterraneus</name>
    <dbReference type="NCBI Taxonomy" id="1486918"/>
    <lineage>
        <taxon>Eukaryota</taxon>
        <taxon>Viridiplantae</taxon>
        <taxon>Chlorophyta</taxon>
        <taxon>Mamiellophyceae</taxon>
        <taxon>Mamiellales</taxon>
        <taxon>Bathycoccaceae</taxon>
        <taxon>Ostreococcus</taxon>
    </lineage>
</organism>
<dbReference type="Gene3D" id="3.40.1280.10">
    <property type="match status" value="1"/>
</dbReference>
<evidence type="ECO:0000256" key="2">
    <source>
        <dbReference type="ARBA" id="ARBA00022603"/>
    </source>
</evidence>
<evidence type="ECO:0000256" key="1">
    <source>
        <dbReference type="ARBA" id="ARBA00007228"/>
    </source>
</evidence>
<dbReference type="CDD" id="cd18093">
    <property type="entry name" value="SpoU-like_TrmJ"/>
    <property type="match status" value="1"/>
</dbReference>
<reference evidence="7" key="1">
    <citation type="submission" date="2021-01" db="EMBL/GenBank/DDBJ databases">
        <authorList>
            <person name="Corre E."/>
            <person name="Pelletier E."/>
            <person name="Niang G."/>
            <person name="Scheremetjew M."/>
            <person name="Finn R."/>
            <person name="Kale V."/>
            <person name="Holt S."/>
            <person name="Cochrane G."/>
            <person name="Meng A."/>
            <person name="Brown T."/>
            <person name="Cohen L."/>
        </authorList>
    </citation>
    <scope>NUCLEOTIDE SEQUENCE</scope>
    <source>
        <strain evidence="7">Clade-D-RCC2572</strain>
    </source>
</reference>
<dbReference type="InterPro" id="IPR029028">
    <property type="entry name" value="Alpha/beta_knot_MTases"/>
</dbReference>
<evidence type="ECO:0000256" key="4">
    <source>
        <dbReference type="ARBA" id="ARBA00022691"/>
    </source>
</evidence>
<dbReference type="GO" id="GO:0008173">
    <property type="term" value="F:RNA methyltransferase activity"/>
    <property type="evidence" value="ECO:0007669"/>
    <property type="project" value="InterPro"/>
</dbReference>